<name>A0ACB0ZDG4_MELEN</name>
<protein>
    <submittedName>
        <fullName evidence="1">Uncharacterized protein</fullName>
    </submittedName>
</protein>
<proteinExistence type="predicted"/>
<evidence type="ECO:0000313" key="2">
    <source>
        <dbReference type="Proteomes" id="UP001497535"/>
    </source>
</evidence>
<organism evidence="1 2">
    <name type="scientific">Meloidogyne enterolobii</name>
    <name type="common">Root-knot nematode worm</name>
    <name type="synonym">Meloidogyne mayaguensis</name>
    <dbReference type="NCBI Taxonomy" id="390850"/>
    <lineage>
        <taxon>Eukaryota</taxon>
        <taxon>Metazoa</taxon>
        <taxon>Ecdysozoa</taxon>
        <taxon>Nematoda</taxon>
        <taxon>Chromadorea</taxon>
        <taxon>Rhabditida</taxon>
        <taxon>Tylenchina</taxon>
        <taxon>Tylenchomorpha</taxon>
        <taxon>Tylenchoidea</taxon>
        <taxon>Meloidogynidae</taxon>
        <taxon>Meloidogyninae</taxon>
        <taxon>Meloidogyne</taxon>
    </lineage>
</organism>
<sequence length="74" mass="8808">MNLYRVNGNLSFVQKIRCQIDQDNYEPMRREEDIHVLSGALKLFLRELQEPIFPATMHKEFMSAISNFNLVFLF</sequence>
<comment type="caution">
    <text evidence="1">The sequence shown here is derived from an EMBL/GenBank/DDBJ whole genome shotgun (WGS) entry which is preliminary data.</text>
</comment>
<accession>A0ACB0ZDG4</accession>
<dbReference type="EMBL" id="CAVMJV010000031">
    <property type="protein sequence ID" value="CAK5077006.1"/>
    <property type="molecule type" value="Genomic_DNA"/>
</dbReference>
<gene>
    <name evidence="1" type="ORF">MENTE1834_LOCUS23886</name>
</gene>
<reference evidence="1" key="1">
    <citation type="submission" date="2023-11" db="EMBL/GenBank/DDBJ databases">
        <authorList>
            <person name="Poullet M."/>
        </authorList>
    </citation>
    <scope>NUCLEOTIDE SEQUENCE</scope>
    <source>
        <strain evidence="1">E1834</strain>
    </source>
</reference>
<dbReference type="Proteomes" id="UP001497535">
    <property type="component" value="Unassembled WGS sequence"/>
</dbReference>
<evidence type="ECO:0000313" key="1">
    <source>
        <dbReference type="EMBL" id="CAK5077006.1"/>
    </source>
</evidence>
<keyword evidence="2" id="KW-1185">Reference proteome</keyword>